<feature type="chain" id="PRO_5010546811" evidence="1">
    <location>
        <begin position="19"/>
        <end position="397"/>
    </location>
</feature>
<feature type="signal peptide" evidence="1">
    <location>
        <begin position="1"/>
        <end position="18"/>
    </location>
</feature>
<organism evidence="2 3">
    <name type="scientific">Nelumbo nucifera</name>
    <name type="common">Sacred lotus</name>
    <dbReference type="NCBI Taxonomy" id="4432"/>
    <lineage>
        <taxon>Eukaryota</taxon>
        <taxon>Viridiplantae</taxon>
        <taxon>Streptophyta</taxon>
        <taxon>Embryophyta</taxon>
        <taxon>Tracheophyta</taxon>
        <taxon>Spermatophyta</taxon>
        <taxon>Magnoliopsida</taxon>
        <taxon>Proteales</taxon>
        <taxon>Nelumbonaceae</taxon>
        <taxon>Nelumbo</taxon>
    </lineage>
</organism>
<evidence type="ECO:0000313" key="3">
    <source>
        <dbReference type="RefSeq" id="XP_010255103.1"/>
    </source>
</evidence>
<keyword evidence="2" id="KW-1185">Reference proteome</keyword>
<name>A0A1U8A0L3_NELNU</name>
<dbReference type="PANTHER" id="PTHR34454:SF3">
    <property type="entry name" value="PEPTIDASE I, PUTATIVE-RELATED"/>
    <property type="match status" value="1"/>
</dbReference>
<gene>
    <name evidence="3" type="primary">LOC104595864</name>
</gene>
<evidence type="ECO:0000256" key="1">
    <source>
        <dbReference type="SAM" id="SignalP"/>
    </source>
</evidence>
<dbReference type="Proteomes" id="UP000189703">
    <property type="component" value="Unplaced"/>
</dbReference>
<dbReference type="OrthoDB" id="308440at2759"/>
<dbReference type="GeneID" id="104595864"/>
<evidence type="ECO:0000313" key="2">
    <source>
        <dbReference type="Proteomes" id="UP000189703"/>
    </source>
</evidence>
<keyword evidence="1" id="KW-0732">Signal</keyword>
<dbReference type="eggNOG" id="ENOG502QR41">
    <property type="taxonomic scope" value="Eukaryota"/>
</dbReference>
<dbReference type="InterPro" id="IPR053283">
    <property type="entry name" value="TUNICAMYCIN_INDUCED_1"/>
</dbReference>
<proteinExistence type="predicted"/>
<dbReference type="AlphaFoldDB" id="A0A1U8A0L3"/>
<accession>A0A1U8A0L3</accession>
<reference evidence="3" key="1">
    <citation type="submission" date="2025-08" db="UniProtKB">
        <authorList>
            <consortium name="RefSeq"/>
        </authorList>
    </citation>
    <scope>IDENTIFICATION</scope>
</reference>
<dbReference type="RefSeq" id="XP_010255103.1">
    <property type="nucleotide sequence ID" value="XM_010256801.2"/>
</dbReference>
<sequence>MRVRSAICHLLISYQALAALAVALDASKLLPSDTDATSPLSSHLLKDVLKTISEKQSWNLEEIRVSNLDVRNARVGTSQRIEIALRMGKNDLVFKFLDEVPLWTNIGKRGEFASLLKEFSSKTVLSTFKFEGPFELRVGRNDDLSLTLPMNVTHTGLKRLLVGEGITVEVERAQEISLFHASLLGLSFNRSMEINNRNQFWPFRPSFCMPLVPIHISGSASMVAYRTRNSNAYIETTFPSRDTIELLPEKCYSRHFHKKQTFPMESLSSRVALLENLLGNFLGDRIFKSSMSGFVKAKIAASTLVRFQLELERDVRVNDTLWRTLAEWRTKPTVERVQFRVLARVEAERLKPLMVEKVKPYIGVDSASWSNIMSNISFTMFPSVLVPPEALTLDVKW</sequence>
<dbReference type="OMA" id="CYTRHIY"/>
<dbReference type="InParanoid" id="A0A1U8A0L3"/>
<dbReference type="PANTHER" id="PTHR34454">
    <property type="entry name" value="TUNICAMYCIN INDUCED PROTEIN"/>
    <property type="match status" value="1"/>
</dbReference>
<protein>
    <submittedName>
        <fullName evidence="3">Uncharacterized protein LOC104595864</fullName>
    </submittedName>
</protein>
<dbReference type="FunCoup" id="A0A1U8A0L3">
    <property type="interactions" value="1186"/>
</dbReference>
<dbReference type="KEGG" id="nnu:104595864"/>